<evidence type="ECO:0000256" key="3">
    <source>
        <dbReference type="ARBA" id="ARBA00022741"/>
    </source>
</evidence>
<accession>A0A5J4TTF0</accession>
<proteinExistence type="inferred from homology"/>
<dbReference type="Pfam" id="PF00658">
    <property type="entry name" value="MLLE"/>
    <property type="match status" value="1"/>
</dbReference>
<dbReference type="Gene3D" id="1.10.1900.10">
    <property type="entry name" value="c-terminal domain of poly(a) binding protein"/>
    <property type="match status" value="1"/>
</dbReference>
<dbReference type="InterPro" id="IPR036053">
    <property type="entry name" value="PABP-dom"/>
</dbReference>
<dbReference type="InterPro" id="IPR008271">
    <property type="entry name" value="Ser/Thr_kinase_AS"/>
</dbReference>
<dbReference type="GO" id="GO:0005776">
    <property type="term" value="C:autophagosome"/>
    <property type="evidence" value="ECO:0007669"/>
    <property type="project" value="TreeGrafter"/>
</dbReference>
<evidence type="ECO:0000256" key="6">
    <source>
        <dbReference type="PROSITE-ProRule" id="PRU10141"/>
    </source>
</evidence>
<comment type="similarity">
    <text evidence="7">Belongs to the protein kinase superfamily.</text>
</comment>
<keyword evidence="3 6" id="KW-0547">Nucleotide-binding</keyword>
<dbReference type="InterPro" id="IPR017441">
    <property type="entry name" value="Protein_kinase_ATP_BS"/>
</dbReference>
<dbReference type="PROSITE" id="PS00108">
    <property type="entry name" value="PROTEIN_KINASE_ST"/>
    <property type="match status" value="1"/>
</dbReference>
<dbReference type="OrthoDB" id="4062651at2759"/>
<feature type="domain" description="Protein kinase" evidence="8">
    <location>
        <begin position="55"/>
        <end position="322"/>
    </location>
</feature>
<keyword evidence="2" id="KW-0808">Transferase</keyword>
<evidence type="ECO:0000313" key="11">
    <source>
        <dbReference type="Proteomes" id="UP000324800"/>
    </source>
</evidence>
<dbReference type="SUPFAM" id="SSF56112">
    <property type="entry name" value="Protein kinase-like (PK-like)"/>
    <property type="match status" value="1"/>
</dbReference>
<feature type="non-terminal residue" evidence="10">
    <location>
        <position position="1"/>
    </location>
</feature>
<reference evidence="10 11" key="1">
    <citation type="submission" date="2019-03" db="EMBL/GenBank/DDBJ databases">
        <title>Single cell metagenomics reveals metabolic interactions within the superorganism composed of flagellate Streblomastix strix and complex community of Bacteroidetes bacteria on its surface.</title>
        <authorList>
            <person name="Treitli S.C."/>
            <person name="Kolisko M."/>
            <person name="Husnik F."/>
            <person name="Keeling P."/>
            <person name="Hampl V."/>
        </authorList>
    </citation>
    <scope>NUCLEOTIDE SEQUENCE [LARGE SCALE GENOMIC DNA]</scope>
    <source>
        <strain evidence="10">ST1C</strain>
    </source>
</reference>
<dbReference type="GO" id="GO:0003723">
    <property type="term" value="F:RNA binding"/>
    <property type="evidence" value="ECO:0007669"/>
    <property type="project" value="InterPro"/>
</dbReference>
<dbReference type="SMART" id="SM00517">
    <property type="entry name" value="PolyA"/>
    <property type="match status" value="1"/>
</dbReference>
<sequence>PKPKPQHPSSSIQPQIHQIPIIQVQPISNPVKPPIQPPAITQQFNPQFLAQIPPDQQNQYIGEFLYAKISTIDEPDAGKITGMLLELDIVELINLLKDDQLLNRKTCEAQRVLREAATQQQPISFNTTWKKSDFERIGRLGRGAFGTIWHMKEKASSREVAVKEMDYYTQEENEDGDKAYLVLEYCSKGDLRKYINNMKELGVEISTEKAYEMIGQIASSLDQLHAIDIIHADLKPENVLLVEGFKVKLADFGLARQLQIGRNYTTKHGGTFLYQGPELLRIKKIEVVVTRLIQTPASDIWAFGVMIFELLTQRHPFFDNRV</sequence>
<evidence type="ECO:0000256" key="7">
    <source>
        <dbReference type="RuleBase" id="RU000304"/>
    </source>
</evidence>
<dbReference type="EMBL" id="SNRW01025917">
    <property type="protein sequence ID" value="KAA6361179.1"/>
    <property type="molecule type" value="Genomic_DNA"/>
</dbReference>
<dbReference type="GO" id="GO:0004674">
    <property type="term" value="F:protein serine/threonine kinase activity"/>
    <property type="evidence" value="ECO:0007669"/>
    <property type="project" value="UniProtKB-KW"/>
</dbReference>
<dbReference type="Pfam" id="PF00069">
    <property type="entry name" value="Pkinase"/>
    <property type="match status" value="1"/>
</dbReference>
<evidence type="ECO:0000259" key="8">
    <source>
        <dbReference type="PROSITE" id="PS50011"/>
    </source>
</evidence>
<evidence type="ECO:0000259" key="9">
    <source>
        <dbReference type="PROSITE" id="PS51309"/>
    </source>
</evidence>
<organism evidence="10 11">
    <name type="scientific">Streblomastix strix</name>
    <dbReference type="NCBI Taxonomy" id="222440"/>
    <lineage>
        <taxon>Eukaryota</taxon>
        <taxon>Metamonada</taxon>
        <taxon>Preaxostyla</taxon>
        <taxon>Oxymonadida</taxon>
        <taxon>Streblomastigidae</taxon>
        <taxon>Streblomastix</taxon>
    </lineage>
</organism>
<dbReference type="SMART" id="SM00220">
    <property type="entry name" value="S_TKc"/>
    <property type="match status" value="1"/>
</dbReference>
<dbReference type="InterPro" id="IPR001245">
    <property type="entry name" value="Ser-Thr/Tyr_kinase_cat_dom"/>
</dbReference>
<keyword evidence="1 7" id="KW-0723">Serine/threonine-protein kinase</keyword>
<dbReference type="GO" id="GO:0016020">
    <property type="term" value="C:membrane"/>
    <property type="evidence" value="ECO:0007669"/>
    <property type="project" value="TreeGrafter"/>
</dbReference>
<dbReference type="InterPro" id="IPR011009">
    <property type="entry name" value="Kinase-like_dom_sf"/>
</dbReference>
<gene>
    <name evidence="10" type="ORF">EZS28_043294</name>
</gene>
<dbReference type="InterPro" id="IPR045269">
    <property type="entry name" value="Atg1-like"/>
</dbReference>
<dbReference type="GO" id="GO:0000045">
    <property type="term" value="P:autophagosome assembly"/>
    <property type="evidence" value="ECO:0007669"/>
    <property type="project" value="TreeGrafter"/>
</dbReference>
<dbReference type="PROSITE" id="PS51309">
    <property type="entry name" value="PABC"/>
    <property type="match status" value="1"/>
</dbReference>
<dbReference type="GO" id="GO:0010506">
    <property type="term" value="P:regulation of autophagy"/>
    <property type="evidence" value="ECO:0007669"/>
    <property type="project" value="InterPro"/>
</dbReference>
<dbReference type="GO" id="GO:0000407">
    <property type="term" value="C:phagophore assembly site"/>
    <property type="evidence" value="ECO:0007669"/>
    <property type="project" value="TreeGrafter"/>
</dbReference>
<dbReference type="AlphaFoldDB" id="A0A5J4TTF0"/>
<dbReference type="Gene3D" id="1.10.510.10">
    <property type="entry name" value="Transferase(Phosphotransferase) domain 1"/>
    <property type="match status" value="1"/>
</dbReference>
<evidence type="ECO:0000313" key="10">
    <source>
        <dbReference type="EMBL" id="KAA6361179.1"/>
    </source>
</evidence>
<dbReference type="GO" id="GO:0005524">
    <property type="term" value="F:ATP binding"/>
    <property type="evidence" value="ECO:0007669"/>
    <property type="project" value="UniProtKB-UniRule"/>
</dbReference>
<evidence type="ECO:0000256" key="5">
    <source>
        <dbReference type="ARBA" id="ARBA00022840"/>
    </source>
</evidence>
<dbReference type="InterPro" id="IPR002004">
    <property type="entry name" value="PABP_HYD_C"/>
</dbReference>
<dbReference type="Proteomes" id="UP000324800">
    <property type="component" value="Unassembled WGS sequence"/>
</dbReference>
<dbReference type="PANTHER" id="PTHR24348:SF22">
    <property type="entry name" value="NON-SPECIFIC SERINE_THREONINE PROTEIN KINASE"/>
    <property type="match status" value="1"/>
</dbReference>
<dbReference type="PROSITE" id="PS50011">
    <property type="entry name" value="PROTEIN_KINASE_DOM"/>
    <property type="match status" value="1"/>
</dbReference>
<keyword evidence="5 6" id="KW-0067">ATP-binding</keyword>
<dbReference type="PRINTS" id="PR00109">
    <property type="entry name" value="TYRKINASE"/>
</dbReference>
<evidence type="ECO:0000256" key="4">
    <source>
        <dbReference type="ARBA" id="ARBA00022777"/>
    </source>
</evidence>
<dbReference type="InterPro" id="IPR000719">
    <property type="entry name" value="Prot_kinase_dom"/>
</dbReference>
<feature type="domain" description="PABC" evidence="9">
    <location>
        <begin position="41"/>
        <end position="118"/>
    </location>
</feature>
<comment type="caution">
    <text evidence="10">The sequence shown here is derived from an EMBL/GenBank/DDBJ whole genome shotgun (WGS) entry which is preliminary data.</text>
</comment>
<keyword evidence="4 10" id="KW-0418">Kinase</keyword>
<evidence type="ECO:0000256" key="2">
    <source>
        <dbReference type="ARBA" id="ARBA00022679"/>
    </source>
</evidence>
<dbReference type="SUPFAM" id="SSF63570">
    <property type="entry name" value="PABC (PABP) domain"/>
    <property type="match status" value="1"/>
</dbReference>
<dbReference type="GO" id="GO:0005829">
    <property type="term" value="C:cytosol"/>
    <property type="evidence" value="ECO:0007669"/>
    <property type="project" value="TreeGrafter"/>
</dbReference>
<dbReference type="CDD" id="cd14014">
    <property type="entry name" value="STKc_PknB_like"/>
    <property type="match status" value="1"/>
</dbReference>
<dbReference type="PROSITE" id="PS00107">
    <property type="entry name" value="PROTEIN_KINASE_ATP"/>
    <property type="match status" value="1"/>
</dbReference>
<dbReference type="PANTHER" id="PTHR24348">
    <property type="entry name" value="SERINE/THREONINE-PROTEIN KINASE UNC-51-RELATED"/>
    <property type="match status" value="1"/>
</dbReference>
<feature type="binding site" evidence="6">
    <location>
        <position position="163"/>
    </location>
    <ligand>
        <name>ATP</name>
        <dbReference type="ChEBI" id="CHEBI:30616"/>
    </ligand>
</feature>
<protein>
    <submittedName>
        <fullName evidence="10">Putative Serine:threonine protein kinase PLK4</fullName>
    </submittedName>
</protein>
<evidence type="ECO:0000256" key="1">
    <source>
        <dbReference type="ARBA" id="ARBA00022527"/>
    </source>
</evidence>
<name>A0A5J4TTF0_9EUKA</name>